<dbReference type="Pfam" id="PF03328">
    <property type="entry name" value="HpcH_HpaI"/>
    <property type="match status" value="1"/>
</dbReference>
<protein>
    <submittedName>
        <fullName evidence="7">Citrate lyase subunit beta / citryl-CoA lyase</fullName>
    </submittedName>
</protein>
<evidence type="ECO:0000313" key="7">
    <source>
        <dbReference type="EMBL" id="SNR83094.1"/>
    </source>
</evidence>
<dbReference type="SUPFAM" id="SSF51621">
    <property type="entry name" value="Phosphoenolpyruvate/pyruvate domain"/>
    <property type="match status" value="1"/>
</dbReference>
<dbReference type="Gene3D" id="3.20.20.60">
    <property type="entry name" value="Phosphoenolpyruvate-binding domains"/>
    <property type="match status" value="1"/>
</dbReference>
<evidence type="ECO:0000313" key="8">
    <source>
        <dbReference type="Proteomes" id="UP000198348"/>
    </source>
</evidence>
<dbReference type="InterPro" id="IPR011206">
    <property type="entry name" value="Citrate_lyase_beta/mcl1/mcl2"/>
</dbReference>
<dbReference type="InterPro" id="IPR015813">
    <property type="entry name" value="Pyrv/PenolPyrv_kinase-like_dom"/>
</dbReference>
<dbReference type="PIRSF" id="PIRSF015582">
    <property type="entry name" value="Cit_lyase_B"/>
    <property type="match status" value="1"/>
</dbReference>
<evidence type="ECO:0000256" key="1">
    <source>
        <dbReference type="ARBA" id="ARBA00001946"/>
    </source>
</evidence>
<dbReference type="InterPro" id="IPR040442">
    <property type="entry name" value="Pyrv_kinase-like_dom_sf"/>
</dbReference>
<dbReference type="PANTHER" id="PTHR32308:SF10">
    <property type="entry name" value="CITRATE LYASE SUBUNIT BETA"/>
    <property type="match status" value="1"/>
</dbReference>
<evidence type="ECO:0000256" key="5">
    <source>
        <dbReference type="PIRSR" id="PIRSR015582-2"/>
    </source>
</evidence>
<evidence type="ECO:0000259" key="6">
    <source>
        <dbReference type="Pfam" id="PF03328"/>
    </source>
</evidence>
<dbReference type="GO" id="GO:0016829">
    <property type="term" value="F:lyase activity"/>
    <property type="evidence" value="ECO:0007669"/>
    <property type="project" value="UniProtKB-KW"/>
</dbReference>
<reference evidence="7 8" key="1">
    <citation type="submission" date="2017-06" db="EMBL/GenBank/DDBJ databases">
        <authorList>
            <person name="Kim H.J."/>
            <person name="Triplett B.A."/>
        </authorList>
    </citation>
    <scope>NUCLEOTIDE SEQUENCE [LARGE SCALE GENOMIC DNA]</scope>
    <source>
        <strain evidence="7 8">DSM 45207</strain>
    </source>
</reference>
<gene>
    <name evidence="7" type="ORF">SAMN06265360_121101</name>
</gene>
<sequence>MSSAAERARDARTWLFVPGDTPDRFAKAEAASPDVMVIDLEDAVAEPRKHDARSAAAEWLDAGHPAAVRVNPPDTEWHADDISMVRRRECIVMVPKSEDAASIEQLTTLLAPGSCVVALIETAKGVSRAESLAMASGVERLAFGSFDLAAQLGVAASDATAMAYPRTALVLASAVAGLAPPVDGVCGQLADDAPLREETALAARLGFAGKLCIHPRQVPIVTESLSPAQHELRWARAVVDAERHDGVAVLDGQMVDKPVVERARRILRLSRTEQEAP</sequence>
<evidence type="ECO:0000256" key="3">
    <source>
        <dbReference type="ARBA" id="ARBA00022842"/>
    </source>
</evidence>
<comment type="cofactor">
    <cofactor evidence="1">
        <name>Mg(2+)</name>
        <dbReference type="ChEBI" id="CHEBI:18420"/>
    </cofactor>
</comment>
<dbReference type="Proteomes" id="UP000198348">
    <property type="component" value="Unassembled WGS sequence"/>
</dbReference>
<feature type="binding site" evidence="5">
    <location>
        <position position="147"/>
    </location>
    <ligand>
        <name>Mg(2+)</name>
        <dbReference type="ChEBI" id="CHEBI:18420"/>
    </ligand>
</feature>
<feature type="binding site" evidence="4">
    <location>
        <position position="69"/>
    </location>
    <ligand>
        <name>substrate</name>
    </ligand>
</feature>
<feature type="domain" description="HpcH/HpaI aldolase/citrate lyase" evidence="6">
    <location>
        <begin position="12"/>
        <end position="215"/>
    </location>
</feature>
<keyword evidence="7" id="KW-0456">Lyase</keyword>
<dbReference type="EMBL" id="FZNW01000021">
    <property type="protein sequence ID" value="SNR83094.1"/>
    <property type="molecule type" value="Genomic_DNA"/>
</dbReference>
<dbReference type="OrthoDB" id="5172636at2"/>
<dbReference type="InterPro" id="IPR005000">
    <property type="entry name" value="Aldolase/citrate-lyase_domain"/>
</dbReference>
<keyword evidence="3 5" id="KW-0460">Magnesium</keyword>
<dbReference type="GO" id="GO:0006107">
    <property type="term" value="P:oxaloacetate metabolic process"/>
    <property type="evidence" value="ECO:0007669"/>
    <property type="project" value="TreeGrafter"/>
</dbReference>
<proteinExistence type="predicted"/>
<feature type="binding site" evidence="4">
    <location>
        <position position="121"/>
    </location>
    <ligand>
        <name>substrate</name>
    </ligand>
</feature>
<name>A0A238ZK83_9PSEU</name>
<dbReference type="PANTHER" id="PTHR32308">
    <property type="entry name" value="LYASE BETA SUBUNIT, PUTATIVE (AFU_ORTHOLOGUE AFUA_4G13030)-RELATED"/>
    <property type="match status" value="1"/>
</dbReference>
<keyword evidence="8" id="KW-1185">Reference proteome</keyword>
<keyword evidence="2 5" id="KW-0479">Metal-binding</keyword>
<organism evidence="7 8">
    <name type="scientific">Haloechinothrix alba</name>
    <dbReference type="NCBI Taxonomy" id="664784"/>
    <lineage>
        <taxon>Bacteria</taxon>
        <taxon>Bacillati</taxon>
        <taxon>Actinomycetota</taxon>
        <taxon>Actinomycetes</taxon>
        <taxon>Pseudonocardiales</taxon>
        <taxon>Pseudonocardiaceae</taxon>
        <taxon>Haloechinothrix</taxon>
    </lineage>
</organism>
<evidence type="ECO:0000256" key="2">
    <source>
        <dbReference type="ARBA" id="ARBA00022723"/>
    </source>
</evidence>
<dbReference type="AlphaFoldDB" id="A0A238ZK83"/>
<dbReference type="GO" id="GO:0000287">
    <property type="term" value="F:magnesium ion binding"/>
    <property type="evidence" value="ECO:0007669"/>
    <property type="project" value="TreeGrafter"/>
</dbReference>
<dbReference type="RefSeq" id="WP_089302978.1">
    <property type="nucleotide sequence ID" value="NZ_FZNW01000021.1"/>
</dbReference>
<accession>A0A238ZK83</accession>
<evidence type="ECO:0000256" key="4">
    <source>
        <dbReference type="PIRSR" id="PIRSR015582-1"/>
    </source>
</evidence>
<feature type="binding site" evidence="5">
    <location>
        <position position="121"/>
    </location>
    <ligand>
        <name>Mg(2+)</name>
        <dbReference type="ChEBI" id="CHEBI:18420"/>
    </ligand>
</feature>